<dbReference type="KEGG" id="sng:SNE_A11810"/>
<gene>
    <name evidence="1" type="ordered locus">SNE_A11810</name>
</gene>
<dbReference type="InterPro" id="IPR029058">
    <property type="entry name" value="AB_hydrolase_fold"/>
</dbReference>
<protein>
    <recommendedName>
        <fullName evidence="3">Fungal lipase-like domain-containing protein</fullName>
    </recommendedName>
</protein>
<name>F8L8D5_SIMNZ</name>
<dbReference type="AlphaFoldDB" id="F8L8D5"/>
<proteinExistence type="predicted"/>
<organism evidence="1 2">
    <name type="scientific">Simkania negevensis (strain ATCC VR-1471 / DSM 27360 / Z)</name>
    <dbReference type="NCBI Taxonomy" id="331113"/>
    <lineage>
        <taxon>Bacteria</taxon>
        <taxon>Pseudomonadati</taxon>
        <taxon>Chlamydiota</taxon>
        <taxon>Chlamydiia</taxon>
        <taxon>Parachlamydiales</taxon>
        <taxon>Simkaniaceae</taxon>
        <taxon>Simkania</taxon>
    </lineage>
</organism>
<dbReference type="RefSeq" id="WP_013943525.1">
    <property type="nucleotide sequence ID" value="NC_015713.1"/>
</dbReference>
<reference evidence="1 2" key="2">
    <citation type="journal article" date="2011" name="Mol. Biol. Evol.">
        <title>Unity in variety--the pan-genome of the Chlamydiae.</title>
        <authorList>
            <person name="Collingro A."/>
            <person name="Tischler P."/>
            <person name="Weinmaier T."/>
            <person name="Penz T."/>
            <person name="Heinz E."/>
            <person name="Brunham R.C."/>
            <person name="Read T.D."/>
            <person name="Bavoil P.M."/>
            <person name="Sachse K."/>
            <person name="Kahane S."/>
            <person name="Friedman M.G."/>
            <person name="Rattei T."/>
            <person name="Myers G.S."/>
            <person name="Horn M."/>
        </authorList>
    </citation>
    <scope>NUCLEOTIDE SEQUENCE [LARGE SCALE GENOMIC DNA]</scope>
    <source>
        <strain evidence="2">ATCC VR-1471 / Z</strain>
    </source>
</reference>
<dbReference type="HOGENOM" id="CLU_754190_0_0_0"/>
<sequence>MDKTPSDSSFSAQTFRYWEVFLSWLFKYPSRCYELNHHRECQVYENSSEALHQLGQSYRKRFASKGIICQVTNKAKDFEETCRILRLIHDEILNPELCDYATAEVLAKVLAYRELNEGDKIPIPTLGPDQTIHMSTFVVDKVFDLWSKIRAFGLVSADYHLGAPLLLFRGTDFSFASEGGRASIISDLDPKGPGRSLFENAEKNLHSWLKTVTTERGKARAIGHSLGGVIVAYTLLHEHAFLSNASHEISYAFNFPGVATELALKWEALSPDEKPNYRGFVCRGDVVSKFGQLFGNVTEVSLRKPLSPVRAHELLLFAEPMCYLYQVDLEQENRSSSRQFYSKLQQQTASMIYEFGLKFLFPNQVGE</sequence>
<keyword evidence="2" id="KW-1185">Reference proteome</keyword>
<evidence type="ECO:0000313" key="1">
    <source>
        <dbReference type="EMBL" id="CCB89058.1"/>
    </source>
</evidence>
<evidence type="ECO:0008006" key="3">
    <source>
        <dbReference type="Google" id="ProtNLM"/>
    </source>
</evidence>
<dbReference type="STRING" id="331113.SNE_A11810"/>
<dbReference type="SUPFAM" id="SSF53474">
    <property type="entry name" value="alpha/beta-Hydrolases"/>
    <property type="match status" value="1"/>
</dbReference>
<dbReference type="EMBL" id="FR872582">
    <property type="protein sequence ID" value="CCB89058.1"/>
    <property type="molecule type" value="Genomic_DNA"/>
</dbReference>
<reference key="1">
    <citation type="journal article" date="2011" name="Mol. Biol. Evol.">
        <title>Unity in variety -- the pan-genome of the Chlamydiae.</title>
        <authorList>
            <person name="Collingro A."/>
            <person name="Tischler P."/>
            <person name="Weinmaier T."/>
            <person name="Penz T."/>
            <person name="Heinz E."/>
            <person name="Brunham R.C."/>
            <person name="Read T.D."/>
            <person name="Bavoil P.M."/>
            <person name="Sachse K."/>
            <person name="Kahane S."/>
            <person name="Friedman M.G."/>
            <person name="Rattei T."/>
            <person name="Myers G.S.A."/>
            <person name="Horn M."/>
        </authorList>
    </citation>
    <scope>NUCLEOTIDE SEQUENCE</scope>
    <source>
        <strain>Z</strain>
    </source>
</reference>
<evidence type="ECO:0000313" key="2">
    <source>
        <dbReference type="Proteomes" id="UP000000496"/>
    </source>
</evidence>
<accession>F8L8D5</accession>
<dbReference type="OrthoDB" id="517984at2"/>
<dbReference type="Proteomes" id="UP000000496">
    <property type="component" value="Chromosome gsn.131"/>
</dbReference>